<keyword evidence="1" id="KW-0732">Signal</keyword>
<feature type="domain" description="DUF4189" evidence="2">
    <location>
        <begin position="37"/>
        <end position="114"/>
    </location>
</feature>
<dbReference type="InterPro" id="IPR025240">
    <property type="entry name" value="DUF4189"/>
</dbReference>
<dbReference type="Pfam" id="PF13827">
    <property type="entry name" value="DUF4189"/>
    <property type="match status" value="1"/>
</dbReference>
<keyword evidence="4" id="KW-1185">Reference proteome</keyword>
<reference evidence="3 4" key="1">
    <citation type="journal article" date="2019" name="ACS Chem. Biol.">
        <title>Identification and Mobilization of a Cryptic Antibiotic Biosynthesis Gene Locus from a Human-Pathogenic Nocardia Isolate.</title>
        <authorList>
            <person name="Herisse M."/>
            <person name="Ishida K."/>
            <person name="Porter J.L."/>
            <person name="Howden B."/>
            <person name="Hertweck C."/>
            <person name="Stinear T.P."/>
            <person name="Pidot S.J."/>
        </authorList>
    </citation>
    <scope>NUCLEOTIDE SEQUENCE [LARGE SCALE GENOMIC DNA]</scope>
    <source>
        <strain evidence="3 4">AUSMDU00012717</strain>
    </source>
</reference>
<dbReference type="Proteomes" id="UP000503540">
    <property type="component" value="Chromosome"/>
</dbReference>
<evidence type="ECO:0000313" key="4">
    <source>
        <dbReference type="Proteomes" id="UP000503540"/>
    </source>
</evidence>
<sequence length="141" mass="14090">MSVLGKTALGLAVSSMAAVTVGAGFASAEAGPDGRYYGSMAVEVVDGKAHTIWATDYPSWEESDASALGRCVSGHCSVIVRFVDGCGSIAVKNGSMIGRSAPSKAEAERAAIDAFGPPVASLSAAPVQASILQTACTHNAG</sequence>
<dbReference type="AlphaFoldDB" id="A0A6G9YJX7"/>
<accession>A0A6G9YJX7</accession>
<evidence type="ECO:0000259" key="2">
    <source>
        <dbReference type="Pfam" id="PF13827"/>
    </source>
</evidence>
<organism evidence="3 4">
    <name type="scientific">Nocardia arthritidis</name>
    <dbReference type="NCBI Taxonomy" id="228602"/>
    <lineage>
        <taxon>Bacteria</taxon>
        <taxon>Bacillati</taxon>
        <taxon>Actinomycetota</taxon>
        <taxon>Actinomycetes</taxon>
        <taxon>Mycobacteriales</taxon>
        <taxon>Nocardiaceae</taxon>
        <taxon>Nocardia</taxon>
    </lineage>
</organism>
<feature type="chain" id="PRO_5038909351" evidence="1">
    <location>
        <begin position="18"/>
        <end position="141"/>
    </location>
</feature>
<dbReference type="KEGG" id="nah:F5544_27460"/>
<protein>
    <submittedName>
        <fullName evidence="3">DUF4189 domain-containing protein</fullName>
    </submittedName>
</protein>
<evidence type="ECO:0000256" key="1">
    <source>
        <dbReference type="SAM" id="SignalP"/>
    </source>
</evidence>
<dbReference type="EMBL" id="CP046172">
    <property type="protein sequence ID" value="QIS13346.1"/>
    <property type="molecule type" value="Genomic_DNA"/>
</dbReference>
<name>A0A6G9YJX7_9NOCA</name>
<feature type="signal peptide" evidence="1">
    <location>
        <begin position="1"/>
        <end position="17"/>
    </location>
</feature>
<evidence type="ECO:0000313" key="3">
    <source>
        <dbReference type="EMBL" id="QIS13346.1"/>
    </source>
</evidence>
<gene>
    <name evidence="3" type="ORF">F5544_27460</name>
</gene>
<proteinExistence type="predicted"/>